<name>A0A2S3WBE3_PSEPU</name>
<feature type="domain" description="HNH nuclease" evidence="1">
    <location>
        <begin position="177"/>
        <end position="229"/>
    </location>
</feature>
<evidence type="ECO:0000259" key="1">
    <source>
        <dbReference type="Pfam" id="PF13391"/>
    </source>
</evidence>
<protein>
    <submittedName>
        <fullName evidence="2">Type II restriction endonuclease</fullName>
    </submittedName>
</protein>
<dbReference type="EMBL" id="MIND01000018">
    <property type="protein sequence ID" value="POF88254.1"/>
    <property type="molecule type" value="Genomic_DNA"/>
</dbReference>
<evidence type="ECO:0000313" key="2">
    <source>
        <dbReference type="EMBL" id="POF88254.1"/>
    </source>
</evidence>
<keyword evidence="2" id="KW-0378">Hydrolase</keyword>
<accession>A0A2S3WBE3</accession>
<dbReference type="RefSeq" id="WP_181003780.1">
    <property type="nucleotide sequence ID" value="NZ_MIND01000018.1"/>
</dbReference>
<gene>
    <name evidence="2" type="ORF">BGP80_09855</name>
</gene>
<reference evidence="2 3" key="2">
    <citation type="submission" date="2018-03" db="EMBL/GenBank/DDBJ databases">
        <title>Draft genome of Pseudomonas putida strain KT-27.</title>
        <authorList>
            <person name="Yoshizawa S."/>
            <person name="Khan N.H."/>
            <person name="Nishimura M."/>
            <person name="Chiura H.X."/>
            <person name="Ogura Y."/>
            <person name="Hayashi T."/>
            <person name="Kogure K."/>
        </authorList>
    </citation>
    <scope>NUCLEOTIDE SEQUENCE [LARGE SCALE GENOMIC DNA]</scope>
    <source>
        <strain evidence="2 3">KT-27</strain>
    </source>
</reference>
<sequence length="285" mass="31998">MELVVKAEQVAENLAELDRARALTDGDGKVYRDLIRRGTCYLPYLTDAGIAFAPSRFIGYVGNSIHLHGLNKEKHGSETNIALNQIFGSYPVRNEKLQLAFESFCISIGVAPSPKGSFGITRKYWVNDDVSEFMAMDQEKQITADATLTQTEKRRLILARIGQGDFRKKLVEYWGKCSVTGCAQIDILRASHIKPWSESSNAERLDVYNGLLLNPSLDALFDKGYVTFDAEGKILISSWVSNSDLSILNCSPDMSVELEPQHMRYLAWHREYVYLESTESGSPIE</sequence>
<dbReference type="Pfam" id="PF13391">
    <property type="entry name" value="HNH_2"/>
    <property type="match status" value="1"/>
</dbReference>
<dbReference type="GO" id="GO:0004519">
    <property type="term" value="F:endonuclease activity"/>
    <property type="evidence" value="ECO:0007669"/>
    <property type="project" value="UniProtKB-KW"/>
</dbReference>
<organism evidence="2 3">
    <name type="scientific">Pseudomonas putida</name>
    <name type="common">Arthrobacter siderocapsulatus</name>
    <dbReference type="NCBI Taxonomy" id="303"/>
    <lineage>
        <taxon>Bacteria</taxon>
        <taxon>Pseudomonadati</taxon>
        <taxon>Pseudomonadota</taxon>
        <taxon>Gammaproteobacteria</taxon>
        <taxon>Pseudomonadales</taxon>
        <taxon>Pseudomonadaceae</taxon>
        <taxon>Pseudomonas</taxon>
    </lineage>
</organism>
<dbReference type="InterPro" id="IPR003615">
    <property type="entry name" value="HNH_nuc"/>
</dbReference>
<evidence type="ECO:0000313" key="3">
    <source>
        <dbReference type="Proteomes" id="UP000237194"/>
    </source>
</evidence>
<dbReference type="AlphaFoldDB" id="A0A2S3WBE3"/>
<reference evidence="2 3" key="1">
    <citation type="submission" date="2016-08" db="EMBL/GenBank/DDBJ databases">
        <authorList>
            <person name="Seilhamer J.J."/>
        </authorList>
    </citation>
    <scope>NUCLEOTIDE SEQUENCE [LARGE SCALE GENOMIC DNA]</scope>
    <source>
        <strain evidence="2 3">KT-27</strain>
    </source>
</reference>
<comment type="caution">
    <text evidence="2">The sequence shown here is derived from an EMBL/GenBank/DDBJ whole genome shotgun (WGS) entry which is preliminary data.</text>
</comment>
<keyword evidence="2" id="KW-0540">Nuclease</keyword>
<dbReference type="Proteomes" id="UP000237194">
    <property type="component" value="Unassembled WGS sequence"/>
</dbReference>
<proteinExistence type="predicted"/>
<keyword evidence="2" id="KW-0255">Endonuclease</keyword>